<dbReference type="EMBL" id="CP027169">
    <property type="protein sequence ID" value="AVK08803.1"/>
    <property type="molecule type" value="Genomic_DNA"/>
</dbReference>
<name>A0A2R3J3W1_9PSED</name>
<gene>
    <name evidence="1" type="ORF">CSB93_5086</name>
</gene>
<dbReference type="Proteomes" id="UP000238390">
    <property type="component" value="Chromosome"/>
</dbReference>
<organism evidence="1 2">
    <name type="scientific">Pseudomonas paraeruginosa</name>
    <dbReference type="NCBI Taxonomy" id="2994495"/>
    <lineage>
        <taxon>Bacteria</taxon>
        <taxon>Pseudomonadati</taxon>
        <taxon>Pseudomonadota</taxon>
        <taxon>Gammaproteobacteria</taxon>
        <taxon>Pseudomonadales</taxon>
        <taxon>Pseudomonadaceae</taxon>
        <taxon>Pseudomonas</taxon>
    </lineage>
</organism>
<protein>
    <submittedName>
        <fullName evidence="1">Uncharacterized protein</fullName>
    </submittedName>
</protein>
<keyword evidence="2" id="KW-1185">Reference proteome</keyword>
<evidence type="ECO:0000313" key="1">
    <source>
        <dbReference type="EMBL" id="AVK08803.1"/>
    </source>
</evidence>
<sequence length="43" mass="4557">MPGGDRDRLGTHGQAPVIIVAGVYTRLPANVDICILQGQANLR</sequence>
<accession>A0A2R3J3W1</accession>
<evidence type="ECO:0000313" key="2">
    <source>
        <dbReference type="Proteomes" id="UP000238390"/>
    </source>
</evidence>
<dbReference type="AlphaFoldDB" id="A0A2R3J3W1"/>
<reference evidence="1 2" key="1">
    <citation type="submission" date="2018-02" db="EMBL/GenBank/DDBJ databases">
        <title>FDA/CDC Antimicrobial Resistant Isolate Bank Genome Sequencing.</title>
        <authorList>
            <person name="Benahmed F.H."/>
            <person name="Lutgring J.D."/>
            <person name="Yoo B."/>
            <person name="Machado M."/>
            <person name="Brown A."/>
            <person name="McAllister G."/>
            <person name="Perry A."/>
            <person name="Halpin A.L."/>
            <person name="Vavikolanu K."/>
            <person name="Ott S."/>
            <person name="Zhao X."/>
            <person name="Tallon L.J."/>
            <person name="Sadzewicz L."/>
            <person name="Aluvathingal J."/>
            <person name="Nadendla S."/>
            <person name="Voskania-kordi A."/>
            <person name="Simonyan V."/>
            <person name="Patel J."/>
            <person name="Shawar R.M."/>
        </authorList>
    </citation>
    <scope>NUCLEOTIDE SEQUENCE [LARGE SCALE GENOMIC DNA]</scope>
    <source>
        <strain evidence="1 2">AR_0356</strain>
    </source>
</reference>
<proteinExistence type="predicted"/>